<reference evidence="2 3" key="1">
    <citation type="submission" date="2024-01" db="EMBL/GenBank/DDBJ databases">
        <title>The genomes of 5 underutilized Papilionoideae crops provide insights into root nodulation and disease resistanc.</title>
        <authorList>
            <person name="Jiang F."/>
        </authorList>
    </citation>
    <scope>NUCLEOTIDE SEQUENCE [LARGE SCALE GENOMIC DNA]</scope>
    <source>
        <strain evidence="2">LVBAO_FW01</strain>
        <tissue evidence="2">Leaves</tissue>
    </source>
</reference>
<evidence type="ECO:0000313" key="2">
    <source>
        <dbReference type="EMBL" id="KAK7350342.1"/>
    </source>
</evidence>
<dbReference type="EMBL" id="JAYMYQ010000002">
    <property type="protein sequence ID" value="KAK7350342.1"/>
    <property type="molecule type" value="Genomic_DNA"/>
</dbReference>
<keyword evidence="3" id="KW-1185">Reference proteome</keyword>
<name>A0AAN9QWB6_CANGL</name>
<dbReference type="Proteomes" id="UP001367508">
    <property type="component" value="Unassembled WGS sequence"/>
</dbReference>
<comment type="caution">
    <text evidence="2">The sequence shown here is derived from an EMBL/GenBank/DDBJ whole genome shotgun (WGS) entry which is preliminary data.</text>
</comment>
<dbReference type="AlphaFoldDB" id="A0AAN9QWB6"/>
<accession>A0AAN9QWB6</accession>
<protein>
    <submittedName>
        <fullName evidence="2">Uncharacterized protein</fullName>
    </submittedName>
</protein>
<keyword evidence="1" id="KW-0472">Membrane</keyword>
<keyword evidence="1" id="KW-1133">Transmembrane helix</keyword>
<gene>
    <name evidence="2" type="ORF">VNO77_08858</name>
</gene>
<organism evidence="2 3">
    <name type="scientific">Canavalia gladiata</name>
    <name type="common">Sword bean</name>
    <name type="synonym">Dolichos gladiatus</name>
    <dbReference type="NCBI Taxonomy" id="3824"/>
    <lineage>
        <taxon>Eukaryota</taxon>
        <taxon>Viridiplantae</taxon>
        <taxon>Streptophyta</taxon>
        <taxon>Embryophyta</taxon>
        <taxon>Tracheophyta</taxon>
        <taxon>Spermatophyta</taxon>
        <taxon>Magnoliopsida</taxon>
        <taxon>eudicotyledons</taxon>
        <taxon>Gunneridae</taxon>
        <taxon>Pentapetalae</taxon>
        <taxon>rosids</taxon>
        <taxon>fabids</taxon>
        <taxon>Fabales</taxon>
        <taxon>Fabaceae</taxon>
        <taxon>Papilionoideae</taxon>
        <taxon>50 kb inversion clade</taxon>
        <taxon>NPAAA clade</taxon>
        <taxon>indigoferoid/millettioid clade</taxon>
        <taxon>Phaseoleae</taxon>
        <taxon>Canavalia</taxon>
    </lineage>
</organism>
<evidence type="ECO:0000256" key="1">
    <source>
        <dbReference type="SAM" id="Phobius"/>
    </source>
</evidence>
<sequence length="142" mass="15771">MKSSLSGEETGLNYLQVCFNIVIILPKHIAYVLAIRLSFDKQRIWSPLPNKLESTIRLPMNSQGRAGFLKLLESKSGPQHEAGAGLRGRCASTPGPQVRILALALFSYVTSEFMINRQHSLMVIGNTQLLRHGLEPQTGTWL</sequence>
<keyword evidence="1" id="KW-0812">Transmembrane</keyword>
<feature type="transmembrane region" description="Helical" evidence="1">
    <location>
        <begin position="12"/>
        <end position="34"/>
    </location>
</feature>
<evidence type="ECO:0000313" key="3">
    <source>
        <dbReference type="Proteomes" id="UP001367508"/>
    </source>
</evidence>
<proteinExistence type="predicted"/>